<dbReference type="AlphaFoldDB" id="A0ABD3EZ71"/>
<evidence type="ECO:0000313" key="3">
    <source>
        <dbReference type="Proteomes" id="UP001632037"/>
    </source>
</evidence>
<proteinExistence type="predicted"/>
<feature type="compositionally biased region" description="Basic and acidic residues" evidence="1">
    <location>
        <begin position="168"/>
        <end position="177"/>
    </location>
</feature>
<organism evidence="2 3">
    <name type="scientific">Phytophthora oleae</name>
    <dbReference type="NCBI Taxonomy" id="2107226"/>
    <lineage>
        <taxon>Eukaryota</taxon>
        <taxon>Sar</taxon>
        <taxon>Stramenopiles</taxon>
        <taxon>Oomycota</taxon>
        <taxon>Peronosporomycetes</taxon>
        <taxon>Peronosporales</taxon>
        <taxon>Peronosporaceae</taxon>
        <taxon>Phytophthora</taxon>
    </lineage>
</organism>
<comment type="caution">
    <text evidence="2">The sequence shown here is derived from an EMBL/GenBank/DDBJ whole genome shotgun (WGS) entry which is preliminary data.</text>
</comment>
<name>A0ABD3EZ71_9STRA</name>
<keyword evidence="3" id="KW-1185">Reference proteome</keyword>
<evidence type="ECO:0000313" key="2">
    <source>
        <dbReference type="EMBL" id="KAL3659850.1"/>
    </source>
</evidence>
<protein>
    <submittedName>
        <fullName evidence="2">Uncharacterized protein</fullName>
    </submittedName>
</protein>
<dbReference type="Proteomes" id="UP001632037">
    <property type="component" value="Unassembled WGS sequence"/>
</dbReference>
<dbReference type="EMBL" id="JBIMZQ010000044">
    <property type="protein sequence ID" value="KAL3659850.1"/>
    <property type="molecule type" value="Genomic_DNA"/>
</dbReference>
<gene>
    <name evidence="2" type="ORF">V7S43_015151</name>
</gene>
<sequence length="177" mass="19804">MAVAADVRWVPVHVLRFHWKKPQHRLKNVRGEDIRQPCSCFAMEETVALSLSTRALARVPELSIQLSTGPTATKSFSMAAIVPISYNQRWRSRSRNASTDSDFLGLMPASPSIAGDLTLDLHDEVAYEGDDGDKGVERVESPHTLVMPREYTAQEPAWPIQPMNNAKSMERRRASGF</sequence>
<evidence type="ECO:0000256" key="1">
    <source>
        <dbReference type="SAM" id="MobiDB-lite"/>
    </source>
</evidence>
<accession>A0ABD3EZ71</accession>
<feature type="region of interest" description="Disordered" evidence="1">
    <location>
        <begin position="156"/>
        <end position="177"/>
    </location>
</feature>
<reference evidence="2 3" key="1">
    <citation type="submission" date="2024-09" db="EMBL/GenBank/DDBJ databases">
        <title>Genome sequencing and assembly of Phytophthora oleae, isolate VK10A, causative agent of rot of olive drupes.</title>
        <authorList>
            <person name="Conti Taguali S."/>
            <person name="Riolo M."/>
            <person name="La Spada F."/>
            <person name="Cacciola S.O."/>
            <person name="Dionisio G."/>
        </authorList>
    </citation>
    <scope>NUCLEOTIDE SEQUENCE [LARGE SCALE GENOMIC DNA]</scope>
    <source>
        <strain evidence="2 3">VK10A</strain>
    </source>
</reference>